<gene>
    <name evidence="3" type="ORF">SAMN05216366_10576</name>
</gene>
<dbReference type="InterPro" id="IPR001173">
    <property type="entry name" value="Glyco_trans_2-like"/>
</dbReference>
<keyword evidence="1" id="KW-0812">Transmembrane</keyword>
<dbReference type="PANTHER" id="PTHR43630:SF2">
    <property type="entry name" value="GLYCOSYLTRANSFERASE"/>
    <property type="match status" value="1"/>
</dbReference>
<evidence type="ECO:0000259" key="2">
    <source>
        <dbReference type="Pfam" id="PF00535"/>
    </source>
</evidence>
<dbReference type="InterPro" id="IPR029044">
    <property type="entry name" value="Nucleotide-diphossugar_trans"/>
</dbReference>
<dbReference type="Proteomes" id="UP000182412">
    <property type="component" value="Unassembled WGS sequence"/>
</dbReference>
<evidence type="ECO:0000256" key="1">
    <source>
        <dbReference type="SAM" id="Phobius"/>
    </source>
</evidence>
<dbReference type="CDD" id="cd02511">
    <property type="entry name" value="Beta4Glucosyltransferase"/>
    <property type="match status" value="1"/>
</dbReference>
<feature type="transmembrane region" description="Helical" evidence="1">
    <location>
        <begin position="215"/>
        <end position="237"/>
    </location>
</feature>
<sequence>MTADVSVLILAKNEEKNIADCIKSVQFAAEVIVIDDFSTDKTAEISASLGAKVVQHALAGNWGAQQTFAIQQATHPWIYFLDADERVSKKLAAKIIELVQKDDRRYAYCNARLNYFWEQPLRHGGWFPDYVVRLVPAKGTYVTGFVHPQFHHDYEEVKLPTEEYIIHYPYRDWNHYFNKLNFYTTLAAEKMQEQGKKAHIWDFVLHPFWASFRMLFLRLGFMDGRIGFVLACFHYFYTMAKYVKLYYLNKTNNHVGDE</sequence>
<keyword evidence="1" id="KW-1133">Transmembrane helix</keyword>
<feature type="domain" description="Glycosyltransferase 2-like" evidence="2">
    <location>
        <begin position="6"/>
        <end position="112"/>
    </location>
</feature>
<proteinExistence type="predicted"/>
<dbReference type="Gene3D" id="3.90.550.10">
    <property type="entry name" value="Spore Coat Polysaccharide Biosynthesis Protein SpsA, Chain A"/>
    <property type="match status" value="1"/>
</dbReference>
<reference evidence="3 4" key="1">
    <citation type="submission" date="2016-10" db="EMBL/GenBank/DDBJ databases">
        <authorList>
            <person name="de Groot N.N."/>
        </authorList>
    </citation>
    <scope>NUCLEOTIDE SEQUENCE [LARGE SCALE GENOMIC DNA]</scope>
    <source>
        <strain evidence="3 4">S137</strain>
    </source>
</reference>
<dbReference type="PANTHER" id="PTHR43630">
    <property type="entry name" value="POLY-BETA-1,6-N-ACETYL-D-GLUCOSAMINE SYNTHASE"/>
    <property type="match status" value="1"/>
</dbReference>
<evidence type="ECO:0000313" key="3">
    <source>
        <dbReference type="EMBL" id="SDP05443.1"/>
    </source>
</evidence>
<dbReference type="RefSeq" id="WP_074571582.1">
    <property type="nucleotide sequence ID" value="NZ_FNJQ01000005.1"/>
</dbReference>
<protein>
    <submittedName>
        <fullName evidence="3">Glycosyltransferase involved in cell wall bisynthesis</fullName>
    </submittedName>
</protein>
<name>A0A1H0PK95_SELRU</name>
<dbReference type="SUPFAM" id="SSF53448">
    <property type="entry name" value="Nucleotide-diphospho-sugar transferases"/>
    <property type="match status" value="1"/>
</dbReference>
<dbReference type="GO" id="GO:0016740">
    <property type="term" value="F:transferase activity"/>
    <property type="evidence" value="ECO:0007669"/>
    <property type="project" value="UniProtKB-KW"/>
</dbReference>
<dbReference type="AlphaFoldDB" id="A0A1H0PK95"/>
<dbReference type="EMBL" id="FNJQ01000005">
    <property type="protein sequence ID" value="SDP05443.1"/>
    <property type="molecule type" value="Genomic_DNA"/>
</dbReference>
<dbReference type="OrthoDB" id="9815923at2"/>
<evidence type="ECO:0000313" key="4">
    <source>
        <dbReference type="Proteomes" id="UP000182412"/>
    </source>
</evidence>
<keyword evidence="1" id="KW-0472">Membrane</keyword>
<accession>A0A1H0PK95</accession>
<dbReference type="Pfam" id="PF00535">
    <property type="entry name" value="Glycos_transf_2"/>
    <property type="match status" value="1"/>
</dbReference>
<keyword evidence="3" id="KW-0808">Transferase</keyword>
<organism evidence="3 4">
    <name type="scientific">Selenomonas ruminantium</name>
    <dbReference type="NCBI Taxonomy" id="971"/>
    <lineage>
        <taxon>Bacteria</taxon>
        <taxon>Bacillati</taxon>
        <taxon>Bacillota</taxon>
        <taxon>Negativicutes</taxon>
        <taxon>Selenomonadales</taxon>
        <taxon>Selenomonadaceae</taxon>
        <taxon>Selenomonas</taxon>
    </lineage>
</organism>